<dbReference type="EMBL" id="JAPWTJ010000350">
    <property type="protein sequence ID" value="KAJ8979317.1"/>
    <property type="molecule type" value="Genomic_DNA"/>
</dbReference>
<dbReference type="Proteomes" id="UP001162164">
    <property type="component" value="Unassembled WGS sequence"/>
</dbReference>
<feature type="non-terminal residue" evidence="2">
    <location>
        <position position="195"/>
    </location>
</feature>
<protein>
    <submittedName>
        <fullName evidence="2">Uncharacterized protein</fullName>
    </submittedName>
</protein>
<evidence type="ECO:0000313" key="3">
    <source>
        <dbReference type="Proteomes" id="UP001162164"/>
    </source>
</evidence>
<evidence type="ECO:0000313" key="2">
    <source>
        <dbReference type="EMBL" id="KAJ8979317.1"/>
    </source>
</evidence>
<evidence type="ECO:0000256" key="1">
    <source>
        <dbReference type="SAM" id="Coils"/>
    </source>
</evidence>
<gene>
    <name evidence="2" type="ORF">NQ317_006930</name>
</gene>
<keyword evidence="1" id="KW-0175">Coiled coil</keyword>
<feature type="coiled-coil region" evidence="1">
    <location>
        <begin position="34"/>
        <end position="109"/>
    </location>
</feature>
<name>A0ABQ9JMZ9_9CUCU</name>
<comment type="caution">
    <text evidence="2">The sequence shown here is derived from an EMBL/GenBank/DDBJ whole genome shotgun (WGS) entry which is preliminary data.</text>
</comment>
<organism evidence="2 3">
    <name type="scientific">Molorchus minor</name>
    <dbReference type="NCBI Taxonomy" id="1323400"/>
    <lineage>
        <taxon>Eukaryota</taxon>
        <taxon>Metazoa</taxon>
        <taxon>Ecdysozoa</taxon>
        <taxon>Arthropoda</taxon>
        <taxon>Hexapoda</taxon>
        <taxon>Insecta</taxon>
        <taxon>Pterygota</taxon>
        <taxon>Neoptera</taxon>
        <taxon>Endopterygota</taxon>
        <taxon>Coleoptera</taxon>
        <taxon>Polyphaga</taxon>
        <taxon>Cucujiformia</taxon>
        <taxon>Chrysomeloidea</taxon>
        <taxon>Cerambycidae</taxon>
        <taxon>Lamiinae</taxon>
        <taxon>Monochamini</taxon>
        <taxon>Molorchus</taxon>
    </lineage>
</organism>
<accession>A0ABQ9JMZ9</accession>
<sequence length="195" mass="22633">MVSCSADIKTEVIRTLNEKYGRDLLDLGKCKELYKNLLDQKASIQKELDVTNTECLIGKSIKNGEDIVETVDDVVKKAQEVVQDIETDLDEINEVRKEAKRHFDKLNTLQCTLQYMRVVQHIEYLSEELVREFRKKDDEKCATLFANLTEISRNLADLPSSRFSQGGALQFKFDVTRNLIPLFFAVYRQPQQLFY</sequence>
<keyword evidence="3" id="KW-1185">Reference proteome</keyword>
<reference evidence="2" key="1">
    <citation type="journal article" date="2023" name="Insect Mol. Biol.">
        <title>Genome sequencing provides insights into the evolution of gene families encoding plant cell wall-degrading enzymes in longhorned beetles.</title>
        <authorList>
            <person name="Shin N.R."/>
            <person name="Okamura Y."/>
            <person name="Kirsch R."/>
            <person name="Pauchet Y."/>
        </authorList>
    </citation>
    <scope>NUCLEOTIDE SEQUENCE</scope>
    <source>
        <strain evidence="2">MMC_N1</strain>
    </source>
</reference>
<proteinExistence type="predicted"/>